<evidence type="ECO:0000259" key="1">
    <source>
        <dbReference type="PROSITE" id="PS50035"/>
    </source>
</evidence>
<dbReference type="CDD" id="cd09113">
    <property type="entry name" value="PLDc_ymdC_like_2"/>
    <property type="match status" value="1"/>
</dbReference>
<dbReference type="EMBL" id="JAPCHY010000001">
    <property type="protein sequence ID" value="MCW4471275.1"/>
    <property type="molecule type" value="Genomic_DNA"/>
</dbReference>
<dbReference type="PANTHER" id="PTHR21248">
    <property type="entry name" value="CARDIOLIPIN SYNTHASE"/>
    <property type="match status" value="1"/>
</dbReference>
<sequence>MRRLLRWMGIALLLLLVLVASGLLLADHLTPQALGKPSHALPLQPSQTPIDQALAPLLAAHPGKSGIGFVSRGLDAFAVRALSARQAGRSLDLQYYMWKNDLTGHLLAHEVHAAAERGVRVRILLDDMNTRRMDPQLLALDAHPNIELRLYNPFRNRKGLWRLVEMVQRFFSVNYRMHNKAWIADGRVAVVGGRNIGEEYFDARNDVNFRDLDLVVAGPAADDASRIFDRFWNSPAVVPIASLNHQTPAQLRRLMAESAAEAQLPAARRYLQQVAQSPTLRHYLDRKMPLKWSGRVAIVSDPPLKKGQQDTADWLVYRLARELETVRGKALLISPYFVPGDAGSEWFAGLVARGAQVGVVTNSLAANDVPAVHSGYSRYRRPLLEAGVQLYELKAHGRIDSAGLFGSSGASLHTKAFVVDDRRGFVGSFNLDPRSAYLNTEMGVFFDDPDIGLRLRQEYLHLTDPAQSYWVFLDGERRLRWLDREPQPPQLLATEPDTGSGKRLLVWMIGWLPIESQL</sequence>
<organism evidence="2 3">
    <name type="scientific">Xanthomonas chitinilytica</name>
    <dbReference type="NCBI Taxonomy" id="2989819"/>
    <lineage>
        <taxon>Bacteria</taxon>
        <taxon>Pseudomonadati</taxon>
        <taxon>Pseudomonadota</taxon>
        <taxon>Gammaproteobacteria</taxon>
        <taxon>Lysobacterales</taxon>
        <taxon>Lysobacteraceae</taxon>
        <taxon>Xanthomonas</taxon>
    </lineage>
</organism>
<accession>A0ABT3JSY3</accession>
<comment type="caution">
    <text evidence="2">The sequence shown here is derived from an EMBL/GenBank/DDBJ whole genome shotgun (WGS) entry which is preliminary data.</text>
</comment>
<evidence type="ECO:0000313" key="3">
    <source>
        <dbReference type="Proteomes" id="UP001209922"/>
    </source>
</evidence>
<reference evidence="2 3" key="1">
    <citation type="submission" date="2022-10" db="EMBL/GenBank/DDBJ databases">
        <title>Xanthomonas sp. H13-6.</title>
        <authorList>
            <person name="Liu X."/>
            <person name="Deng Z."/>
            <person name="Jiang Y."/>
            <person name="Yu T."/>
            <person name="Ai J."/>
        </authorList>
    </citation>
    <scope>NUCLEOTIDE SEQUENCE [LARGE SCALE GENOMIC DNA]</scope>
    <source>
        <strain evidence="2 3">H13-6</strain>
    </source>
</reference>
<dbReference type="PANTHER" id="PTHR21248:SF12">
    <property type="entry name" value="CARDIOLIPIN SYNTHASE C"/>
    <property type="match status" value="1"/>
</dbReference>
<dbReference type="Pfam" id="PF13091">
    <property type="entry name" value="PLDc_2"/>
    <property type="match status" value="2"/>
</dbReference>
<dbReference type="Proteomes" id="UP001209922">
    <property type="component" value="Unassembled WGS sequence"/>
</dbReference>
<protein>
    <submittedName>
        <fullName evidence="2">Phospholipase D family protein</fullName>
    </submittedName>
</protein>
<keyword evidence="3" id="KW-1185">Reference proteome</keyword>
<evidence type="ECO:0000313" key="2">
    <source>
        <dbReference type="EMBL" id="MCW4471275.1"/>
    </source>
</evidence>
<dbReference type="RefSeq" id="WP_265126212.1">
    <property type="nucleotide sequence ID" value="NZ_JAPCHY010000001.1"/>
</dbReference>
<feature type="domain" description="PLD phosphodiesterase" evidence="1">
    <location>
        <begin position="408"/>
        <end position="435"/>
    </location>
</feature>
<dbReference type="PROSITE" id="PS50035">
    <property type="entry name" value="PLD"/>
    <property type="match status" value="2"/>
</dbReference>
<dbReference type="InterPro" id="IPR025202">
    <property type="entry name" value="PLD-like_dom"/>
</dbReference>
<dbReference type="SUPFAM" id="SSF56024">
    <property type="entry name" value="Phospholipase D/nuclease"/>
    <property type="match status" value="2"/>
</dbReference>
<feature type="domain" description="PLD phosphodiesterase" evidence="1">
    <location>
        <begin position="173"/>
        <end position="200"/>
    </location>
</feature>
<proteinExistence type="predicted"/>
<dbReference type="Gene3D" id="3.30.870.10">
    <property type="entry name" value="Endonuclease Chain A"/>
    <property type="match status" value="2"/>
</dbReference>
<dbReference type="CDD" id="cd09111">
    <property type="entry name" value="PLDc_ymdC_like_1"/>
    <property type="match status" value="1"/>
</dbReference>
<gene>
    <name evidence="2" type="ORF">OK345_01975</name>
</gene>
<dbReference type="SMART" id="SM00155">
    <property type="entry name" value="PLDc"/>
    <property type="match status" value="2"/>
</dbReference>
<dbReference type="InterPro" id="IPR001736">
    <property type="entry name" value="PLipase_D/transphosphatidylase"/>
</dbReference>
<name>A0ABT3JSY3_9XANT</name>